<dbReference type="InterPro" id="IPR002347">
    <property type="entry name" value="SDR_fam"/>
</dbReference>
<dbReference type="FunFam" id="3.40.50.720:FF:000084">
    <property type="entry name" value="Short-chain dehydrogenase reductase"/>
    <property type="match status" value="1"/>
</dbReference>
<dbReference type="RefSeq" id="WP_100442032.1">
    <property type="nucleotide sequence ID" value="NZ_CBCPIZ010000005.1"/>
</dbReference>
<organism evidence="3 4">
    <name type="scientific">Stenotrophomonas maltophilia</name>
    <name type="common">Pseudomonas maltophilia</name>
    <name type="synonym">Xanthomonas maltophilia</name>
    <dbReference type="NCBI Taxonomy" id="40324"/>
    <lineage>
        <taxon>Bacteria</taxon>
        <taxon>Pseudomonadati</taxon>
        <taxon>Pseudomonadota</taxon>
        <taxon>Gammaproteobacteria</taxon>
        <taxon>Lysobacterales</taxon>
        <taxon>Lysobacteraceae</taxon>
        <taxon>Stenotrophomonas</taxon>
        <taxon>Stenotrophomonas maltophilia group</taxon>
    </lineage>
</organism>
<dbReference type="Proteomes" id="UP000230167">
    <property type="component" value="Unassembled WGS sequence"/>
</dbReference>
<dbReference type="PRINTS" id="PR00081">
    <property type="entry name" value="GDHRDH"/>
</dbReference>
<evidence type="ECO:0000256" key="2">
    <source>
        <dbReference type="RuleBase" id="RU000363"/>
    </source>
</evidence>
<dbReference type="AlphaFoldDB" id="A0A2J0U6W8"/>
<dbReference type="PANTHER" id="PTHR43975:SF2">
    <property type="entry name" value="EG:BACR7A4.14 PROTEIN-RELATED"/>
    <property type="match status" value="1"/>
</dbReference>
<dbReference type="InterPro" id="IPR036291">
    <property type="entry name" value="NAD(P)-bd_dom_sf"/>
</dbReference>
<dbReference type="CDD" id="cd05233">
    <property type="entry name" value="SDR_c"/>
    <property type="match status" value="1"/>
</dbReference>
<dbReference type="Gene3D" id="3.40.50.720">
    <property type="entry name" value="NAD(P)-binding Rossmann-like Domain"/>
    <property type="match status" value="1"/>
</dbReference>
<name>A0A2J0U6W8_STEMA</name>
<dbReference type="Pfam" id="PF00106">
    <property type="entry name" value="adh_short"/>
    <property type="match status" value="1"/>
</dbReference>
<comment type="caution">
    <text evidence="3">The sequence shown here is derived from an EMBL/GenBank/DDBJ whole genome shotgun (WGS) entry which is preliminary data.</text>
</comment>
<dbReference type="EMBL" id="NEQV01000007">
    <property type="protein sequence ID" value="PJL24629.1"/>
    <property type="molecule type" value="Genomic_DNA"/>
</dbReference>
<proteinExistence type="inferred from homology"/>
<reference evidence="3 4" key="1">
    <citation type="journal article" date="2017" name="Front. Microbiol.">
        <title>Double-Face Meets the Bacterial World: The Opportunistic Pathogen Stenotrophomonas maltophilia.</title>
        <authorList>
            <person name="Lira F."/>
            <person name="Berg G."/>
            <person name="Martinez J.L."/>
        </authorList>
    </citation>
    <scope>NUCLEOTIDE SEQUENCE [LARGE SCALE GENOMIC DNA]</scope>
    <source>
        <strain evidence="3 4">EA1</strain>
    </source>
</reference>
<dbReference type="SUPFAM" id="SSF51735">
    <property type="entry name" value="NAD(P)-binding Rossmann-fold domains"/>
    <property type="match status" value="1"/>
</dbReference>
<evidence type="ECO:0000313" key="4">
    <source>
        <dbReference type="Proteomes" id="UP000230167"/>
    </source>
</evidence>
<accession>A0A2J0U6W8</accession>
<evidence type="ECO:0000256" key="1">
    <source>
        <dbReference type="ARBA" id="ARBA00006484"/>
    </source>
</evidence>
<evidence type="ECO:0000313" key="3">
    <source>
        <dbReference type="EMBL" id="PJL24629.1"/>
    </source>
</evidence>
<comment type="similarity">
    <text evidence="1 2">Belongs to the short-chain dehydrogenases/reductases (SDR) family.</text>
</comment>
<sequence>MKPLLTGKTAIITGASKGIGLATAKLFVEQGANVVLTALKQADLDAVVKEIQDAGGNALGIVADSADPAAPRLVFAKAIDAFGQVDILVNNAGYGDMMSIEEYTDEHFDEVVQVNYAGVFRFCREAVGHFMPRGTGAIVNVTSVNGSLPLGGLAYVSTKAAVNAMTTNIAVRFSGTGIRCNAVAPGNTDTPMARDWAAGKLTGGSTMVPYITKHTDQSLPFTQPEDQANAILYLASDMARAVTGRVLVVDNGAYIGA</sequence>
<dbReference type="OrthoDB" id="9793499at2"/>
<protein>
    <submittedName>
        <fullName evidence="3">3-ketoacyl-ACP reductase</fullName>
    </submittedName>
</protein>
<dbReference type="PANTHER" id="PTHR43975">
    <property type="entry name" value="ZGC:101858"/>
    <property type="match status" value="1"/>
</dbReference>
<gene>
    <name evidence="3" type="ORF">B9Y64_18870</name>
</gene>
<dbReference type="PRINTS" id="PR00080">
    <property type="entry name" value="SDRFAMILY"/>
</dbReference>